<feature type="compositionally biased region" description="Polar residues" evidence="1">
    <location>
        <begin position="775"/>
        <end position="785"/>
    </location>
</feature>
<feature type="region of interest" description="Disordered" evidence="1">
    <location>
        <begin position="250"/>
        <end position="302"/>
    </location>
</feature>
<proteinExistence type="predicted"/>
<feature type="region of interest" description="Disordered" evidence="1">
    <location>
        <begin position="675"/>
        <end position="699"/>
    </location>
</feature>
<dbReference type="EMBL" id="OE179624">
    <property type="protein sequence ID" value="CAD7569291.1"/>
    <property type="molecule type" value="Genomic_DNA"/>
</dbReference>
<feature type="compositionally biased region" description="Acidic residues" evidence="1">
    <location>
        <begin position="264"/>
        <end position="274"/>
    </location>
</feature>
<feature type="region of interest" description="Disordered" evidence="1">
    <location>
        <begin position="829"/>
        <end position="855"/>
    </location>
</feature>
<evidence type="ECO:0000313" key="2">
    <source>
        <dbReference type="EMBL" id="CAD7569291.1"/>
    </source>
</evidence>
<reference evidence="2" key="1">
    <citation type="submission" date="2020-11" db="EMBL/GenBank/DDBJ databases">
        <authorList>
            <person name="Tran Van P."/>
        </authorList>
    </citation>
    <scope>NUCLEOTIDE SEQUENCE</scope>
</reference>
<sequence length="855" mass="93174">MVPNVYICRHPSPPVDQGRPELLPLMDTCYQATQALDGSCAFQDSAVWFIQDCSTIPGIQIQPPQQIQYSTPLLRIRGSRGPIHNASLATVQYAPESLRSTPSVATIQYAPKSLRIPLLCSLRSILEGFSSSVSPRYLVVLLLLNALPSSLSVIAIFVQNVLLQNQHTHKRRAWSGDLFLYNLTVKPHHCLRVYLTQISTSPREQSPAETVPSLGNVHRRDHLAGSGTRTGTSKGQALFSCNCFPPSDGGGSLESTEACSATEDPVDDDDDAPAEVDTVSPSDPAPPPFMGKGDPPAAAAATAAAFESTEERGEMPAPPTPLFATPNAPAPKVLEPGAGGGGDARTGTRGSPVHCLAETRSSNRWRHREAVEGGHRPRLTQYPSPLSLKQTTNLHCSFSQCPNFNQAAPRVGEPRGHLGERHLGDDGKHDLLALGRIGVLLVLVQPRLQGARRLPGRVLAPGTIQVHPVPETNGREKVFHVMEKVENHWFRVIRCVKPRYSLLHQAANDLKVEAEGSARIGKVELEKVNPNLRRGRVENHLEIPCPSVHLTEIRTSISPSSAVELNTTSALANYATEAAAYLRRLTGGIIPKRLKQTLREQCSPLQCKQICENSRKSLARQISQRFIAASVNRTRQQSREKCRNSLASVTVALEEITAEGFNGEGKGRCFEEAKKEEGSELLGEPRPCSDEEEEKVGEQKGEELANVLVVLSSTAEDEEIKVRIPVSILDQDFSSKLTVIVGTVYFERGHTVMSKVRSLGILKDPSRESPKTRGVVSTSRPSRPHTSLPGVPGEQTHFHPRRDISHRGPACRALDSLVVSLPSLLYPQPTASQKNLEVPVIEPKSSGSEDENSEH</sequence>
<organism evidence="2">
    <name type="scientific">Timema californicum</name>
    <name type="common">California timema</name>
    <name type="synonym">Walking stick</name>
    <dbReference type="NCBI Taxonomy" id="61474"/>
    <lineage>
        <taxon>Eukaryota</taxon>
        <taxon>Metazoa</taxon>
        <taxon>Ecdysozoa</taxon>
        <taxon>Arthropoda</taxon>
        <taxon>Hexapoda</taxon>
        <taxon>Insecta</taxon>
        <taxon>Pterygota</taxon>
        <taxon>Neoptera</taxon>
        <taxon>Polyneoptera</taxon>
        <taxon>Phasmatodea</taxon>
        <taxon>Timematodea</taxon>
        <taxon>Timematoidea</taxon>
        <taxon>Timematidae</taxon>
        <taxon>Timema</taxon>
    </lineage>
</organism>
<feature type="region of interest" description="Disordered" evidence="1">
    <location>
        <begin position="332"/>
        <end position="352"/>
    </location>
</feature>
<feature type="region of interest" description="Disordered" evidence="1">
    <location>
        <begin position="201"/>
        <end position="233"/>
    </location>
</feature>
<accession>A0A7R9IYS7</accession>
<name>A0A7R9IYS7_TIMCA</name>
<feature type="region of interest" description="Disordered" evidence="1">
    <location>
        <begin position="763"/>
        <end position="806"/>
    </location>
</feature>
<protein>
    <submittedName>
        <fullName evidence="2">(California timema) hypothetical protein</fullName>
    </submittedName>
</protein>
<gene>
    <name evidence="2" type="ORF">TCMB3V08_LOCUS2035</name>
</gene>
<evidence type="ECO:0000256" key="1">
    <source>
        <dbReference type="SAM" id="MobiDB-lite"/>
    </source>
</evidence>
<dbReference type="AlphaFoldDB" id="A0A7R9IYS7"/>